<dbReference type="Pfam" id="PF09405">
    <property type="entry name" value="Btz"/>
    <property type="match status" value="1"/>
</dbReference>
<evidence type="ECO:0000256" key="4">
    <source>
        <dbReference type="ARBA" id="ARBA00022448"/>
    </source>
</evidence>
<keyword evidence="12" id="KW-0539">Nucleus</keyword>
<proteinExistence type="inferred from homology"/>
<feature type="compositionally biased region" description="Acidic residues" evidence="13">
    <location>
        <begin position="63"/>
        <end position="93"/>
    </location>
</feature>
<keyword evidence="14" id="KW-0812">Transmembrane</keyword>
<feature type="region of interest" description="Disordered" evidence="13">
    <location>
        <begin position="595"/>
        <end position="639"/>
    </location>
</feature>
<evidence type="ECO:0000256" key="6">
    <source>
        <dbReference type="ARBA" id="ARBA00022664"/>
    </source>
</evidence>
<dbReference type="SMART" id="SM01044">
    <property type="entry name" value="Btz"/>
    <property type="match status" value="1"/>
</dbReference>
<evidence type="ECO:0000256" key="14">
    <source>
        <dbReference type="SAM" id="Phobius"/>
    </source>
</evidence>
<keyword evidence="7" id="KW-0509">mRNA transport</keyword>
<dbReference type="GO" id="GO:0003729">
    <property type="term" value="F:mRNA binding"/>
    <property type="evidence" value="ECO:0007669"/>
    <property type="project" value="InterPro"/>
</dbReference>
<keyword evidence="10" id="KW-0866">Nonsense-mediated mRNA decay</keyword>
<dbReference type="STRING" id="3871.A0A4P1RQC4"/>
<keyword evidence="17" id="KW-1185">Reference proteome</keyword>
<dbReference type="EMBL" id="CM007363">
    <property type="protein sequence ID" value="OIW15847.1"/>
    <property type="molecule type" value="Genomic_DNA"/>
</dbReference>
<keyword evidence="11" id="KW-0508">mRNA splicing</keyword>
<reference evidence="16 17" key="1">
    <citation type="journal article" date="2017" name="Plant Biotechnol. J.">
        <title>A comprehensive draft genome sequence for lupin (Lupinus angustifolius), an emerging health food: insights into plant-microbe interactions and legume evolution.</title>
        <authorList>
            <person name="Hane J.K."/>
            <person name="Ming Y."/>
            <person name="Kamphuis L.G."/>
            <person name="Nelson M.N."/>
            <person name="Garg G."/>
            <person name="Atkins C.A."/>
            <person name="Bayer P.E."/>
            <person name="Bravo A."/>
            <person name="Bringans S."/>
            <person name="Cannon S."/>
            <person name="Edwards D."/>
            <person name="Foley R."/>
            <person name="Gao L.L."/>
            <person name="Harrison M.J."/>
            <person name="Huang W."/>
            <person name="Hurgobin B."/>
            <person name="Li S."/>
            <person name="Liu C.W."/>
            <person name="McGrath A."/>
            <person name="Morahan G."/>
            <person name="Murray J."/>
            <person name="Weller J."/>
            <person name="Jian J."/>
            <person name="Singh K.B."/>
        </authorList>
    </citation>
    <scope>NUCLEOTIDE SEQUENCE [LARGE SCALE GENOMIC DNA]</scope>
    <source>
        <strain evidence="17">cv. Tanjil</strain>
        <tissue evidence="16">Whole plant</tissue>
    </source>
</reference>
<evidence type="ECO:0000256" key="13">
    <source>
        <dbReference type="SAM" id="MobiDB-lite"/>
    </source>
</evidence>
<gene>
    <name evidence="16" type="ORF">TanjilG_04382</name>
</gene>
<dbReference type="Gramene" id="OIW15847">
    <property type="protein sequence ID" value="OIW15847"/>
    <property type="gene ID" value="TanjilG_04382"/>
</dbReference>
<dbReference type="GO" id="GO:0006397">
    <property type="term" value="P:mRNA processing"/>
    <property type="evidence" value="ECO:0007669"/>
    <property type="project" value="UniProtKB-KW"/>
</dbReference>
<evidence type="ECO:0000256" key="8">
    <source>
        <dbReference type="ARBA" id="ARBA00022845"/>
    </source>
</evidence>
<comment type="similarity">
    <text evidence="3">Belongs to the CASC3 family.</text>
</comment>
<keyword evidence="14" id="KW-1133">Transmembrane helix</keyword>
<evidence type="ECO:0000256" key="9">
    <source>
        <dbReference type="ARBA" id="ARBA00022884"/>
    </source>
</evidence>
<keyword evidence="9" id="KW-0694">RNA-binding</keyword>
<feature type="compositionally biased region" description="Gly residues" evidence="13">
    <location>
        <begin position="490"/>
        <end position="501"/>
    </location>
</feature>
<evidence type="ECO:0000256" key="10">
    <source>
        <dbReference type="ARBA" id="ARBA00023161"/>
    </source>
</evidence>
<feature type="compositionally biased region" description="Polar residues" evidence="13">
    <location>
        <begin position="464"/>
        <end position="482"/>
    </location>
</feature>
<feature type="compositionally biased region" description="Basic and acidic residues" evidence="13">
    <location>
        <begin position="18"/>
        <end position="32"/>
    </location>
</feature>
<dbReference type="GO" id="GO:0006417">
    <property type="term" value="P:regulation of translation"/>
    <property type="evidence" value="ECO:0007669"/>
    <property type="project" value="UniProtKB-KW"/>
</dbReference>
<dbReference type="PANTHER" id="PTHR46837:SF5">
    <property type="entry name" value="PROTEIN MLN51 HOMOLOG"/>
    <property type="match status" value="1"/>
</dbReference>
<dbReference type="InterPro" id="IPR018545">
    <property type="entry name" value="Btz_dom"/>
</dbReference>
<comment type="subcellular location">
    <subcellularLocation>
        <location evidence="2">Cytoplasm</location>
    </subcellularLocation>
    <subcellularLocation>
        <location evidence="1">Nucleus</location>
    </subcellularLocation>
</comment>
<dbReference type="GO" id="GO:0035145">
    <property type="term" value="C:exon-exon junction complex"/>
    <property type="evidence" value="ECO:0007669"/>
    <property type="project" value="InterPro"/>
</dbReference>
<feature type="compositionally biased region" description="Polar residues" evidence="13">
    <location>
        <begin position="277"/>
        <end position="287"/>
    </location>
</feature>
<accession>A0A4P1RQC4</accession>
<dbReference type="GO" id="GO:0005737">
    <property type="term" value="C:cytoplasm"/>
    <property type="evidence" value="ECO:0007669"/>
    <property type="project" value="UniProtKB-SubCell"/>
</dbReference>
<dbReference type="GO" id="GO:0008380">
    <property type="term" value="P:RNA splicing"/>
    <property type="evidence" value="ECO:0007669"/>
    <property type="project" value="UniProtKB-KW"/>
</dbReference>
<feature type="compositionally biased region" description="Acidic residues" evidence="13">
    <location>
        <begin position="1"/>
        <end position="17"/>
    </location>
</feature>
<dbReference type="GO" id="GO:0000184">
    <property type="term" value="P:nuclear-transcribed mRNA catabolic process, nonsense-mediated decay"/>
    <property type="evidence" value="ECO:0007669"/>
    <property type="project" value="UniProtKB-KW"/>
</dbReference>
<protein>
    <recommendedName>
        <fullName evidence="15">Btz domain-containing protein</fullName>
    </recommendedName>
</protein>
<evidence type="ECO:0000256" key="12">
    <source>
        <dbReference type="ARBA" id="ARBA00023242"/>
    </source>
</evidence>
<feature type="compositionally biased region" description="Polar residues" evidence="13">
    <location>
        <begin position="434"/>
        <end position="450"/>
    </location>
</feature>
<dbReference type="GO" id="GO:0051028">
    <property type="term" value="P:mRNA transport"/>
    <property type="evidence" value="ECO:0007669"/>
    <property type="project" value="UniProtKB-KW"/>
</dbReference>
<dbReference type="AlphaFoldDB" id="A0A4P1RQC4"/>
<evidence type="ECO:0000313" key="17">
    <source>
        <dbReference type="Proteomes" id="UP000188354"/>
    </source>
</evidence>
<feature type="region of interest" description="Disordered" evidence="13">
    <location>
        <begin position="1"/>
        <end position="340"/>
    </location>
</feature>
<keyword evidence="8" id="KW-0810">Translation regulation</keyword>
<feature type="compositionally biased region" description="Basic and acidic residues" evidence="13">
    <location>
        <begin position="119"/>
        <end position="131"/>
    </location>
</feature>
<keyword evidence="6" id="KW-0507">mRNA processing</keyword>
<feature type="transmembrane region" description="Helical" evidence="14">
    <location>
        <begin position="643"/>
        <end position="662"/>
    </location>
</feature>
<evidence type="ECO:0000256" key="11">
    <source>
        <dbReference type="ARBA" id="ARBA00023187"/>
    </source>
</evidence>
<sequence length="802" mass="87345">MGSSVVEEDDIEYESDPEDAKRLLGMWRRREASDDEDDDGMDNTPNRRVIHSDDSEGEGGVADYDDEEELEEEEEDEGVEEEVYEEKGIEEEGGVVNGTVLVKDSDAVDVNTPLEEEDSGNKDSEEKKENEPFAVPTAGAFYMHDDRFRDNAGARNRRMNDGRRLWESKDDGKWGHDKFEEITVQERHSKEGRRPSRGSYRGGRGRTRAIDRGGHIRGSRGEYDNSGSQGRVPKGVVRGRGPRRYEASNKKSNDPASQMENKRSFKPTEETSRISSDRTLAPTSSESDIAPAKKQVSSSLNYASPPFYPSGSSSKEINLTPKRDVQTSTTSRSFRSVDEGFSVQQNNAPLRGKNAVDSINMDKFYIDESVNPSVGKAINNLQMPPPGSSGVNASHSPHLRRPGRGGTIPVQMNYQSAATSHNRVKKIPPTQYQAIQRNSAPVRTSTSVQAPASRLGHRPGSGLRASSPTKTDSGELDTTSELGKSKGTLVGKGRGASQGGGKGFVYDGPMGNVGGSQGDQNFPAFLPVMQFGGQHPGGIGVPAVGMAFPGYVQPQHGLGSSEMTWLPVLAGAAGALGASYCPPYLTVDGAYHARQSGQTSVPGTASKENDANKTNNELKPPQRPELVSDEFGQRQNKPRRQGVGYALVDAIGMIFSLLIIPMNGYALMQIFRDEFWAVKLPVLAGAAGALGASYCPPYLTVDGAYHARQSGQTSVPGTASKENDANKTNNELKPPQRPELVSDEFGQRQNKPRRQGVGYALVDAIGMIFSLLIIPMNGYALMQIFRDEFWAVKYYIAWSLFE</sequence>
<feature type="compositionally biased region" description="Basic and acidic residues" evidence="13">
    <location>
        <begin position="208"/>
        <end position="223"/>
    </location>
</feature>
<evidence type="ECO:0000256" key="2">
    <source>
        <dbReference type="ARBA" id="ARBA00004496"/>
    </source>
</evidence>
<feature type="compositionally biased region" description="Basic and acidic residues" evidence="13">
    <location>
        <begin position="143"/>
        <end position="194"/>
    </location>
</feature>
<feature type="compositionally biased region" description="Basic and acidic residues" evidence="13">
    <location>
        <begin position="243"/>
        <end position="253"/>
    </location>
</feature>
<evidence type="ECO:0000313" key="16">
    <source>
        <dbReference type="EMBL" id="OIW15847.1"/>
    </source>
</evidence>
<feature type="transmembrane region" description="Helical" evidence="14">
    <location>
        <begin position="757"/>
        <end position="780"/>
    </location>
</feature>
<evidence type="ECO:0000256" key="1">
    <source>
        <dbReference type="ARBA" id="ARBA00004123"/>
    </source>
</evidence>
<feature type="region of interest" description="Disordered" evidence="13">
    <location>
        <begin position="434"/>
        <end position="501"/>
    </location>
</feature>
<dbReference type="InterPro" id="IPR044796">
    <property type="entry name" value="MLN51_plant"/>
</dbReference>
<evidence type="ECO:0000256" key="7">
    <source>
        <dbReference type="ARBA" id="ARBA00022816"/>
    </source>
</evidence>
<feature type="region of interest" description="Disordered" evidence="13">
    <location>
        <begin position="710"/>
        <end position="751"/>
    </location>
</feature>
<dbReference type="Proteomes" id="UP000188354">
    <property type="component" value="Chromosome LG03"/>
</dbReference>
<organism evidence="16 17">
    <name type="scientific">Lupinus angustifolius</name>
    <name type="common">Narrow-leaved blue lupine</name>
    <dbReference type="NCBI Taxonomy" id="3871"/>
    <lineage>
        <taxon>Eukaryota</taxon>
        <taxon>Viridiplantae</taxon>
        <taxon>Streptophyta</taxon>
        <taxon>Embryophyta</taxon>
        <taxon>Tracheophyta</taxon>
        <taxon>Spermatophyta</taxon>
        <taxon>Magnoliopsida</taxon>
        <taxon>eudicotyledons</taxon>
        <taxon>Gunneridae</taxon>
        <taxon>Pentapetalae</taxon>
        <taxon>rosids</taxon>
        <taxon>fabids</taxon>
        <taxon>Fabales</taxon>
        <taxon>Fabaceae</taxon>
        <taxon>Papilionoideae</taxon>
        <taxon>50 kb inversion clade</taxon>
        <taxon>genistoids sensu lato</taxon>
        <taxon>core genistoids</taxon>
        <taxon>Genisteae</taxon>
        <taxon>Lupinus</taxon>
    </lineage>
</organism>
<dbReference type="PANTHER" id="PTHR46837">
    <property type="entry name" value="PROTEIN MLN51 HOMOLOG"/>
    <property type="match status" value="1"/>
</dbReference>
<evidence type="ECO:0000259" key="15">
    <source>
        <dbReference type="SMART" id="SM01044"/>
    </source>
</evidence>
<feature type="compositionally biased region" description="Basic and acidic residues" evidence="13">
    <location>
        <begin position="260"/>
        <end position="276"/>
    </location>
</feature>
<evidence type="ECO:0000256" key="5">
    <source>
        <dbReference type="ARBA" id="ARBA00022490"/>
    </source>
</evidence>
<keyword evidence="14" id="KW-0472">Membrane</keyword>
<feature type="domain" description="Btz" evidence="15">
    <location>
        <begin position="90"/>
        <end position="205"/>
    </location>
</feature>
<name>A0A4P1RQC4_LUPAN</name>
<evidence type="ECO:0000256" key="3">
    <source>
        <dbReference type="ARBA" id="ARBA00009548"/>
    </source>
</evidence>
<keyword evidence="4" id="KW-0813">Transport</keyword>
<keyword evidence="5" id="KW-0963">Cytoplasm</keyword>